<dbReference type="RefSeq" id="WP_425310433.1">
    <property type="nucleotide sequence ID" value="NZ_CP154795.1"/>
</dbReference>
<dbReference type="PROSITE" id="PS51387">
    <property type="entry name" value="FAD_PCMH"/>
    <property type="match status" value="1"/>
</dbReference>
<feature type="domain" description="FAD-binding PCMH-type" evidence="5">
    <location>
        <begin position="38"/>
        <end position="217"/>
    </location>
</feature>
<dbReference type="SUPFAM" id="SSF55103">
    <property type="entry name" value="FAD-linked oxidases, C-terminal domain"/>
    <property type="match status" value="1"/>
</dbReference>
<evidence type="ECO:0000256" key="2">
    <source>
        <dbReference type="ARBA" id="ARBA00022630"/>
    </source>
</evidence>
<dbReference type="SUPFAM" id="SSF56176">
    <property type="entry name" value="FAD-binding/transporter-associated domain-like"/>
    <property type="match status" value="1"/>
</dbReference>
<sequence length="462" mass="49355">MTDALVLADLVEALPDGVLTTDPDILATYSIDRAMFVEPGRALALVRARDTSQVQAVMRIATKHRVPVVPQGARSGLSGAAIASDGCILLNVERMNKILEIDVPNRLVVTQPGIFNADLSHAVAEHGLYYPPDPASWEFCSIGGNLSTNSGGLCCVKYGVTTDYVLGLELVLADGRLLRTGRRTVKGVCGYDLTKLIVGSEGTLGIITEATLMLRPKSEQPLTIAGLYESVEAAAAAVSAVVAAGMVPSLLEFMDRASIDAVNESFHMGFEDHVQAVLLAQSDAGGERARADIEQFAAIFEAAGGEVMIADDPAEGEALLAARRQVLTAFERFGTTMIDDVCVPRDRLVDLVHGVQELARDYRVMVGVVGHAGDGNFHPTVCFDPTDSDEMQRAKELFDAIMVLGLELGGTITGEHGIGTMKIDLLEREVGEVSLELHRRVKAAFDPLGILNPGKVFRPLAH</sequence>
<dbReference type="InterPro" id="IPR006094">
    <property type="entry name" value="Oxid_FAD_bind_N"/>
</dbReference>
<dbReference type="Pfam" id="PF01565">
    <property type="entry name" value="FAD_binding_4"/>
    <property type="match status" value="1"/>
</dbReference>
<dbReference type="InterPro" id="IPR016171">
    <property type="entry name" value="Vanillyl_alc_oxidase_C-sub2"/>
</dbReference>
<protein>
    <submittedName>
        <fullName evidence="6">FAD-linked oxidase C-terminal domain-containing protein</fullName>
    </submittedName>
</protein>
<dbReference type="Gene3D" id="3.30.465.10">
    <property type="match status" value="1"/>
</dbReference>
<keyword evidence="3" id="KW-0274">FAD</keyword>
<dbReference type="Gene3D" id="3.30.70.2740">
    <property type="match status" value="1"/>
</dbReference>
<accession>A0ABZ3FSD2</accession>
<dbReference type="Pfam" id="PF02913">
    <property type="entry name" value="FAD-oxidase_C"/>
    <property type="match status" value="1"/>
</dbReference>
<dbReference type="PANTHER" id="PTHR42934">
    <property type="entry name" value="GLYCOLATE OXIDASE SUBUNIT GLCD"/>
    <property type="match status" value="1"/>
</dbReference>
<dbReference type="InterPro" id="IPR051914">
    <property type="entry name" value="FAD-linked_OxidoTrans_Type4"/>
</dbReference>
<dbReference type="InterPro" id="IPR016169">
    <property type="entry name" value="FAD-bd_PCMH_sub2"/>
</dbReference>
<gene>
    <name evidence="6" type="ORF">AADG42_17340</name>
</gene>
<dbReference type="InterPro" id="IPR004113">
    <property type="entry name" value="FAD-bd_oxidored_4_C"/>
</dbReference>
<keyword evidence="7" id="KW-1185">Reference proteome</keyword>
<dbReference type="PANTHER" id="PTHR42934:SF2">
    <property type="entry name" value="GLYCOLATE OXIDASE SUBUNIT GLCD"/>
    <property type="match status" value="1"/>
</dbReference>
<evidence type="ECO:0000313" key="7">
    <source>
        <dbReference type="Proteomes" id="UP001442841"/>
    </source>
</evidence>
<dbReference type="InterPro" id="IPR016166">
    <property type="entry name" value="FAD-bd_PCMH"/>
</dbReference>
<evidence type="ECO:0000259" key="5">
    <source>
        <dbReference type="PROSITE" id="PS51387"/>
    </source>
</evidence>
<evidence type="ECO:0000256" key="4">
    <source>
        <dbReference type="ARBA" id="ARBA00023002"/>
    </source>
</evidence>
<dbReference type="InterPro" id="IPR016164">
    <property type="entry name" value="FAD-linked_Oxase-like_C"/>
</dbReference>
<dbReference type="EMBL" id="CP154795">
    <property type="protein sequence ID" value="XAN08999.1"/>
    <property type="molecule type" value="Genomic_DNA"/>
</dbReference>
<organism evidence="6 7">
    <name type="scientific">Ammonicoccus fulvus</name>
    <dbReference type="NCBI Taxonomy" id="3138240"/>
    <lineage>
        <taxon>Bacteria</taxon>
        <taxon>Bacillati</taxon>
        <taxon>Actinomycetota</taxon>
        <taxon>Actinomycetes</taxon>
        <taxon>Propionibacteriales</taxon>
        <taxon>Propionibacteriaceae</taxon>
        <taxon>Ammonicoccus</taxon>
    </lineage>
</organism>
<keyword evidence="2" id="KW-0285">Flavoprotein</keyword>
<proteinExistence type="predicted"/>
<evidence type="ECO:0000256" key="3">
    <source>
        <dbReference type="ARBA" id="ARBA00022827"/>
    </source>
</evidence>
<comment type="cofactor">
    <cofactor evidence="1">
        <name>FAD</name>
        <dbReference type="ChEBI" id="CHEBI:57692"/>
    </cofactor>
</comment>
<reference evidence="6 7" key="1">
    <citation type="submission" date="2024-04" db="EMBL/GenBank/DDBJ databases">
        <title>Isolation of an actinomycete strain from pig manure.</title>
        <authorList>
            <person name="Gong T."/>
            <person name="Yu Z."/>
            <person name="An M."/>
            <person name="Wei C."/>
            <person name="Yang W."/>
            <person name="Liu L."/>
        </authorList>
    </citation>
    <scope>NUCLEOTIDE SEQUENCE [LARGE SCALE GENOMIC DNA]</scope>
    <source>
        <strain evidence="6 7">ZF39</strain>
    </source>
</reference>
<dbReference type="Proteomes" id="UP001442841">
    <property type="component" value="Chromosome"/>
</dbReference>
<evidence type="ECO:0000313" key="6">
    <source>
        <dbReference type="EMBL" id="XAN08999.1"/>
    </source>
</evidence>
<keyword evidence="4" id="KW-0560">Oxidoreductase</keyword>
<name>A0ABZ3FSD2_9ACTN</name>
<evidence type="ECO:0000256" key="1">
    <source>
        <dbReference type="ARBA" id="ARBA00001974"/>
    </source>
</evidence>
<dbReference type="Gene3D" id="1.10.45.10">
    <property type="entry name" value="Vanillyl-alcohol Oxidase, Chain A, domain 4"/>
    <property type="match status" value="1"/>
</dbReference>
<dbReference type="InterPro" id="IPR036318">
    <property type="entry name" value="FAD-bd_PCMH-like_sf"/>
</dbReference>